<dbReference type="Proteomes" id="UP000199071">
    <property type="component" value="Unassembled WGS sequence"/>
</dbReference>
<dbReference type="STRING" id="665467.SAMN02982931_01545"/>
<protein>
    <submittedName>
        <fullName evidence="2">Uncharacterized protein</fullName>
    </submittedName>
</protein>
<dbReference type="AlphaFoldDB" id="A0A1G6BK42"/>
<dbReference type="RefSeq" id="WP_090875840.1">
    <property type="nucleotide sequence ID" value="NZ_FMXQ01000003.1"/>
</dbReference>
<dbReference type="EMBL" id="FMXQ01000003">
    <property type="protein sequence ID" value="SDB20955.1"/>
    <property type="molecule type" value="Genomic_DNA"/>
</dbReference>
<organism evidence="2 3">
    <name type="scientific">Bauldia litoralis</name>
    <dbReference type="NCBI Taxonomy" id="665467"/>
    <lineage>
        <taxon>Bacteria</taxon>
        <taxon>Pseudomonadati</taxon>
        <taxon>Pseudomonadota</taxon>
        <taxon>Alphaproteobacteria</taxon>
        <taxon>Hyphomicrobiales</taxon>
        <taxon>Kaistiaceae</taxon>
        <taxon>Bauldia</taxon>
    </lineage>
</organism>
<accession>A0A1G6BK42</accession>
<sequence length="96" mass="9955">MRRIALVAIVAVGLAGVLWLAEDGGLQHRLADLGSEVMQKVRGAPPPSWGDVADRVGEFAEEERGLKTTVGSLGGGLPEDGDQVETPAAQPLATPE</sequence>
<keyword evidence="3" id="KW-1185">Reference proteome</keyword>
<name>A0A1G6BK42_9HYPH</name>
<evidence type="ECO:0000313" key="2">
    <source>
        <dbReference type="EMBL" id="SDB20955.1"/>
    </source>
</evidence>
<reference evidence="2 3" key="1">
    <citation type="submission" date="2016-10" db="EMBL/GenBank/DDBJ databases">
        <authorList>
            <person name="de Groot N.N."/>
        </authorList>
    </citation>
    <scope>NUCLEOTIDE SEQUENCE [LARGE SCALE GENOMIC DNA]</scope>
    <source>
        <strain evidence="2 3">ATCC 35022</strain>
    </source>
</reference>
<feature type="region of interest" description="Disordered" evidence="1">
    <location>
        <begin position="69"/>
        <end position="96"/>
    </location>
</feature>
<evidence type="ECO:0000313" key="3">
    <source>
        <dbReference type="Proteomes" id="UP000199071"/>
    </source>
</evidence>
<gene>
    <name evidence="2" type="ORF">SAMN02982931_01545</name>
</gene>
<proteinExistence type="predicted"/>
<evidence type="ECO:0000256" key="1">
    <source>
        <dbReference type="SAM" id="MobiDB-lite"/>
    </source>
</evidence>